<sequence>MIAVAAVANLNLSVANVALPSIGRAFDSSQTTLDLIAVGYSLGLAASVLYLGALGDRYGRKMMLLLGMALSIPACLAAAYAPSDAVLFAARVVGGVSAGMAYPTTLALITALWNGPARTRSIALWSAVGGGIAALGPLVAGALLEKFWWGSVFLVTLPLAVLALVMAFFLVPGHVNETTDPVDNLGGVLSVVLVGSLILAINFAPVPDKGTLALGAVAVAGAALIGFVIRQRRAENPLYDLHVAGRRVFWVAAAAGIIVFGSLMSSAFVSQQYLQNVLGYSTLAAGAAFLPAVVFMIVVAPRSAKLVESRGARFTLLTGYVFLLLAFGWMLLLWQEGSPYWQIGLAYAFIGIGVGFAGTPASHSLTGSVPVQRAGMASGTADLQRDLGGAILQSLFGALLTAGYAAAFTATIAASPESQQVTGDVQDMLTKSFSGAADIAQQYPQYSEQITAAAKASFLSGADWAYTAGIIAILLGTVLVFLLFPRKEAERRLLAAYHAEDTGGPVRRGPRKPGDDTPDEGTPDEGTPDNAPIRRLGKEAEDG</sequence>
<evidence type="ECO:0000313" key="10">
    <source>
        <dbReference type="Proteomes" id="UP000634476"/>
    </source>
</evidence>
<feature type="transmembrane region" description="Helical" evidence="7">
    <location>
        <begin position="147"/>
        <end position="170"/>
    </location>
</feature>
<evidence type="ECO:0000256" key="1">
    <source>
        <dbReference type="ARBA" id="ARBA00004651"/>
    </source>
</evidence>
<dbReference type="InterPro" id="IPR036259">
    <property type="entry name" value="MFS_trans_sf"/>
</dbReference>
<feature type="region of interest" description="Disordered" evidence="6">
    <location>
        <begin position="498"/>
        <end position="543"/>
    </location>
</feature>
<evidence type="ECO:0000256" key="5">
    <source>
        <dbReference type="ARBA" id="ARBA00023136"/>
    </source>
</evidence>
<dbReference type="CDD" id="cd17321">
    <property type="entry name" value="MFS_MMR_MDR_like"/>
    <property type="match status" value="1"/>
</dbReference>
<feature type="transmembrane region" description="Helical" evidence="7">
    <location>
        <begin position="277"/>
        <end position="300"/>
    </location>
</feature>
<feature type="transmembrane region" description="Helical" evidence="7">
    <location>
        <begin position="182"/>
        <end position="204"/>
    </location>
</feature>
<reference evidence="9" key="1">
    <citation type="submission" date="2021-01" db="EMBL/GenBank/DDBJ databases">
        <title>Whole genome shotgun sequence of Planobispora takensis NBRC 109077.</title>
        <authorList>
            <person name="Komaki H."/>
            <person name="Tamura T."/>
        </authorList>
    </citation>
    <scope>NUCLEOTIDE SEQUENCE</scope>
    <source>
        <strain evidence="9">NBRC 109077</strain>
    </source>
</reference>
<feature type="transmembrane region" description="Helical" evidence="7">
    <location>
        <begin position="464"/>
        <end position="484"/>
    </location>
</feature>
<dbReference type="GO" id="GO:0005886">
    <property type="term" value="C:plasma membrane"/>
    <property type="evidence" value="ECO:0007669"/>
    <property type="project" value="UniProtKB-SubCell"/>
</dbReference>
<dbReference type="InterPro" id="IPR011701">
    <property type="entry name" value="MFS"/>
</dbReference>
<feature type="transmembrane region" description="Helical" evidence="7">
    <location>
        <begin position="88"/>
        <end position="110"/>
    </location>
</feature>
<name>A0A8J3WRI9_9ACTN</name>
<comment type="caution">
    <text evidence="9">The sequence shown here is derived from an EMBL/GenBank/DDBJ whole genome shotgun (WGS) entry which is preliminary data.</text>
</comment>
<keyword evidence="5 7" id="KW-0472">Membrane</keyword>
<evidence type="ECO:0000256" key="7">
    <source>
        <dbReference type="SAM" id="Phobius"/>
    </source>
</evidence>
<keyword evidence="3 7" id="KW-0812">Transmembrane</keyword>
<evidence type="ECO:0000256" key="4">
    <source>
        <dbReference type="ARBA" id="ARBA00022989"/>
    </source>
</evidence>
<proteinExistence type="predicted"/>
<feature type="domain" description="Major facilitator superfamily (MFS) profile" evidence="8">
    <location>
        <begin position="1"/>
        <end position="488"/>
    </location>
</feature>
<feature type="transmembrane region" description="Helical" evidence="7">
    <location>
        <begin position="210"/>
        <end position="229"/>
    </location>
</feature>
<dbReference type="PANTHER" id="PTHR42718:SF9">
    <property type="entry name" value="MAJOR FACILITATOR SUPERFAMILY MULTIDRUG TRANSPORTER MFSC"/>
    <property type="match status" value="1"/>
</dbReference>
<dbReference type="Pfam" id="PF07690">
    <property type="entry name" value="MFS_1"/>
    <property type="match status" value="1"/>
</dbReference>
<dbReference type="SUPFAM" id="SSF103473">
    <property type="entry name" value="MFS general substrate transporter"/>
    <property type="match status" value="1"/>
</dbReference>
<comment type="subcellular location">
    <subcellularLocation>
        <location evidence="1">Cell membrane</location>
        <topology evidence="1">Multi-pass membrane protein</topology>
    </subcellularLocation>
</comment>
<keyword evidence="2" id="KW-0813">Transport</keyword>
<dbReference type="Gene3D" id="1.20.1720.10">
    <property type="entry name" value="Multidrug resistance protein D"/>
    <property type="match status" value="1"/>
</dbReference>
<dbReference type="PANTHER" id="PTHR42718">
    <property type="entry name" value="MAJOR FACILITATOR SUPERFAMILY MULTIDRUG TRANSPORTER MFSC"/>
    <property type="match status" value="1"/>
</dbReference>
<evidence type="ECO:0000256" key="2">
    <source>
        <dbReference type="ARBA" id="ARBA00022448"/>
    </source>
</evidence>
<dbReference type="InterPro" id="IPR020846">
    <property type="entry name" value="MFS_dom"/>
</dbReference>
<feature type="transmembrane region" description="Helical" evidence="7">
    <location>
        <begin position="122"/>
        <end position="141"/>
    </location>
</feature>
<dbReference type="Gene3D" id="1.20.1250.20">
    <property type="entry name" value="MFS general substrate transporter like domains"/>
    <property type="match status" value="1"/>
</dbReference>
<organism evidence="9 10">
    <name type="scientific">Planobispora takensis</name>
    <dbReference type="NCBI Taxonomy" id="1367882"/>
    <lineage>
        <taxon>Bacteria</taxon>
        <taxon>Bacillati</taxon>
        <taxon>Actinomycetota</taxon>
        <taxon>Actinomycetes</taxon>
        <taxon>Streptosporangiales</taxon>
        <taxon>Streptosporangiaceae</taxon>
        <taxon>Planobispora</taxon>
    </lineage>
</organism>
<protein>
    <submittedName>
        <fullName evidence="9">MFS transporter</fullName>
    </submittedName>
</protein>
<feature type="transmembrane region" description="Helical" evidence="7">
    <location>
        <begin position="312"/>
        <end position="334"/>
    </location>
</feature>
<dbReference type="PROSITE" id="PS50850">
    <property type="entry name" value="MFS"/>
    <property type="match status" value="1"/>
</dbReference>
<dbReference type="EMBL" id="BOOK01000001">
    <property type="protein sequence ID" value="GIH98177.1"/>
    <property type="molecule type" value="Genomic_DNA"/>
</dbReference>
<feature type="transmembrane region" description="Helical" evidence="7">
    <location>
        <begin position="395"/>
        <end position="414"/>
    </location>
</feature>
<evidence type="ECO:0000313" key="9">
    <source>
        <dbReference type="EMBL" id="GIH98177.1"/>
    </source>
</evidence>
<feature type="transmembrane region" description="Helical" evidence="7">
    <location>
        <begin position="340"/>
        <end position="358"/>
    </location>
</feature>
<feature type="compositionally biased region" description="Acidic residues" evidence="6">
    <location>
        <begin position="516"/>
        <end position="527"/>
    </location>
</feature>
<accession>A0A8J3WRI9</accession>
<feature type="transmembrane region" description="Helical" evidence="7">
    <location>
        <begin position="249"/>
        <end position="271"/>
    </location>
</feature>
<gene>
    <name evidence="9" type="primary">smvA</name>
    <name evidence="9" type="ORF">Pta02_01860</name>
</gene>
<dbReference type="Proteomes" id="UP000634476">
    <property type="component" value="Unassembled WGS sequence"/>
</dbReference>
<dbReference type="GO" id="GO:0022857">
    <property type="term" value="F:transmembrane transporter activity"/>
    <property type="evidence" value="ECO:0007669"/>
    <property type="project" value="InterPro"/>
</dbReference>
<keyword evidence="10" id="KW-1185">Reference proteome</keyword>
<feature type="transmembrane region" description="Helical" evidence="7">
    <location>
        <begin position="62"/>
        <end position="82"/>
    </location>
</feature>
<evidence type="ECO:0000259" key="8">
    <source>
        <dbReference type="PROSITE" id="PS50850"/>
    </source>
</evidence>
<evidence type="ECO:0000256" key="6">
    <source>
        <dbReference type="SAM" id="MobiDB-lite"/>
    </source>
</evidence>
<dbReference type="AlphaFoldDB" id="A0A8J3WRI9"/>
<feature type="transmembrane region" description="Helical" evidence="7">
    <location>
        <begin position="35"/>
        <end position="55"/>
    </location>
</feature>
<keyword evidence="4 7" id="KW-1133">Transmembrane helix</keyword>
<evidence type="ECO:0000256" key="3">
    <source>
        <dbReference type="ARBA" id="ARBA00022692"/>
    </source>
</evidence>